<dbReference type="InParanoid" id="A0A2K1QWW9"/>
<dbReference type="OrthoDB" id="14339at2759"/>
<dbReference type="STRING" id="2082308.A0A2K1QWW9"/>
<keyword evidence="3" id="KW-1185">Reference proteome</keyword>
<organism evidence="2 3">
    <name type="scientific">Sphaceloma murrayae</name>
    <dbReference type="NCBI Taxonomy" id="2082308"/>
    <lineage>
        <taxon>Eukaryota</taxon>
        <taxon>Fungi</taxon>
        <taxon>Dikarya</taxon>
        <taxon>Ascomycota</taxon>
        <taxon>Pezizomycotina</taxon>
        <taxon>Dothideomycetes</taxon>
        <taxon>Dothideomycetidae</taxon>
        <taxon>Myriangiales</taxon>
        <taxon>Elsinoaceae</taxon>
        <taxon>Sphaceloma</taxon>
    </lineage>
</organism>
<feature type="region of interest" description="Disordered" evidence="1">
    <location>
        <begin position="1"/>
        <end position="154"/>
    </location>
</feature>
<evidence type="ECO:0000313" key="2">
    <source>
        <dbReference type="EMBL" id="PNS19556.1"/>
    </source>
</evidence>
<sequence length="462" mass="49283">MPETPPSPSAYSADRPLTSRKRTRPQAPALPPVADTVAEDPYTNPPRNVSVTSISSPVDSAYSPRRSSSVQGQQFGAPPVPKARSGSVALPSIPQTQPSPKKQHRLSRSISAGVAPATDTTPSDDSKVRPLQRRPTDLQPPSGPSTAVRPPKPALRMLSTSFGKASDLRRPTEAPHGLGMASERAAAQTGFSPVATYNYIQETANKRMATLDYVRKVHEGQVYYFSTISYSASHLSTLPSLQPAKLGRRATNYLLLGTSLTPLLEFYATSPLDYLRALAALLSEFDTYTQLSAADSGMASLTRTRMGAMFKSGMSNMRSVKGRRASTVDHSLAEQMASQNGSSSNLSSGLSSIADSMPLPPVASSSHDFQYLQLPNLPFDPDFGTSFATLTDILMEAYNGLMTLIPGPDACVPGVAEAFAKADKQMRKVMLGGIANEFGDNTRKEAKAEVSGLGKLVLSGLM</sequence>
<proteinExistence type="predicted"/>
<reference evidence="2 3" key="1">
    <citation type="submission" date="2017-06" db="EMBL/GenBank/DDBJ databases">
        <title>Draft genome sequence of a variant of Elsinoe murrayae.</title>
        <authorList>
            <person name="Cheng Q."/>
        </authorList>
    </citation>
    <scope>NUCLEOTIDE SEQUENCE [LARGE SCALE GENOMIC DNA]</scope>
    <source>
        <strain evidence="2 3">CQ-2017a</strain>
    </source>
</reference>
<dbReference type="AlphaFoldDB" id="A0A2K1QWW9"/>
<dbReference type="EMBL" id="NKHZ01000031">
    <property type="protein sequence ID" value="PNS19556.1"/>
    <property type="molecule type" value="Genomic_DNA"/>
</dbReference>
<dbReference type="Proteomes" id="UP000243797">
    <property type="component" value="Unassembled WGS sequence"/>
</dbReference>
<protein>
    <submittedName>
        <fullName evidence="2">Uncharacterized protein</fullName>
    </submittedName>
</protein>
<accession>A0A2K1QWW9</accession>
<gene>
    <name evidence="2" type="ORF">CAC42_7400</name>
</gene>
<dbReference type="PANTHER" id="PTHR37332">
    <property type="entry name" value="EXPRESSED PROTEIN"/>
    <property type="match status" value="1"/>
</dbReference>
<comment type="caution">
    <text evidence="2">The sequence shown here is derived from an EMBL/GenBank/DDBJ whole genome shotgun (WGS) entry which is preliminary data.</text>
</comment>
<evidence type="ECO:0000256" key="1">
    <source>
        <dbReference type="SAM" id="MobiDB-lite"/>
    </source>
</evidence>
<feature type="compositionally biased region" description="Polar residues" evidence="1">
    <location>
        <begin position="45"/>
        <end position="58"/>
    </location>
</feature>
<evidence type="ECO:0000313" key="3">
    <source>
        <dbReference type="Proteomes" id="UP000243797"/>
    </source>
</evidence>
<name>A0A2K1QWW9_9PEZI</name>
<feature type="compositionally biased region" description="Polar residues" evidence="1">
    <location>
        <begin position="65"/>
        <end position="74"/>
    </location>
</feature>
<dbReference type="PANTHER" id="PTHR37332:SF1">
    <property type="entry name" value="ELMO DOMAIN-CONTAINING PROTEIN"/>
    <property type="match status" value="1"/>
</dbReference>